<reference evidence="3" key="1">
    <citation type="submission" date="2016-03" db="EMBL/GenBank/DDBJ databases">
        <authorList>
            <person name="Guldener U."/>
        </authorList>
    </citation>
    <scope>NUCLEOTIDE SEQUENCE [LARGE SCALE GENOMIC DNA]</scope>
    <source>
        <strain evidence="3">04CH-RAC-A.6.1</strain>
    </source>
</reference>
<evidence type="ECO:0000313" key="2">
    <source>
        <dbReference type="EMBL" id="CZT02126.1"/>
    </source>
</evidence>
<feature type="domain" description="Retrotransposon gag" evidence="1">
    <location>
        <begin position="43"/>
        <end position="96"/>
    </location>
</feature>
<sequence>MYLAFNRNKFEADSLKIEPALSNYLVNRHPTGACSTAITEKSQVIFRTVASFTTAIKGVFRDPNKKEQAEKHLLGIRQRGSVHEYTTEFHRYSIRLD</sequence>
<proteinExistence type="predicted"/>
<accession>A0A1E1KVG0</accession>
<dbReference type="Proteomes" id="UP000178912">
    <property type="component" value="Unassembled WGS sequence"/>
</dbReference>
<keyword evidence="3" id="KW-1185">Reference proteome</keyword>
<dbReference type="EMBL" id="FJUX01000055">
    <property type="protein sequence ID" value="CZT02126.1"/>
    <property type="molecule type" value="Genomic_DNA"/>
</dbReference>
<name>A0A1E1KVG0_9HELO</name>
<organism evidence="2 3">
    <name type="scientific">Rhynchosporium agropyri</name>
    <dbReference type="NCBI Taxonomy" id="914238"/>
    <lineage>
        <taxon>Eukaryota</taxon>
        <taxon>Fungi</taxon>
        <taxon>Dikarya</taxon>
        <taxon>Ascomycota</taxon>
        <taxon>Pezizomycotina</taxon>
        <taxon>Leotiomycetes</taxon>
        <taxon>Helotiales</taxon>
        <taxon>Ploettnerulaceae</taxon>
        <taxon>Rhynchosporium</taxon>
    </lineage>
</organism>
<gene>
    <name evidence="2" type="ORF">RAG0_09427</name>
</gene>
<dbReference type="AlphaFoldDB" id="A0A1E1KVG0"/>
<protein>
    <recommendedName>
        <fullName evidence="1">Retrotransposon gag domain-containing protein</fullName>
    </recommendedName>
</protein>
<evidence type="ECO:0000313" key="3">
    <source>
        <dbReference type="Proteomes" id="UP000178912"/>
    </source>
</evidence>
<dbReference type="InterPro" id="IPR005162">
    <property type="entry name" value="Retrotrans_gag_dom"/>
</dbReference>
<evidence type="ECO:0000259" key="1">
    <source>
        <dbReference type="Pfam" id="PF03732"/>
    </source>
</evidence>
<dbReference type="Pfam" id="PF03732">
    <property type="entry name" value="Retrotrans_gag"/>
    <property type="match status" value="1"/>
</dbReference>